<evidence type="ECO:0000313" key="2">
    <source>
        <dbReference type="EMBL" id="CAH2211065.1"/>
    </source>
</evidence>
<dbReference type="PROSITE" id="PS51406">
    <property type="entry name" value="FIBRINOGEN_C_2"/>
    <property type="match status" value="1"/>
</dbReference>
<dbReference type="Pfam" id="PF00147">
    <property type="entry name" value="Fibrinogen_C"/>
    <property type="match status" value="1"/>
</dbReference>
<comment type="caution">
    <text evidence="2">The sequence shown here is derived from an EMBL/GenBank/DDBJ whole genome shotgun (WGS) entry which is preliminary data.</text>
</comment>
<dbReference type="PANTHER" id="PTHR19143">
    <property type="entry name" value="FIBRINOGEN/TENASCIN/ANGIOPOEITIN"/>
    <property type="match status" value="1"/>
</dbReference>
<evidence type="ECO:0000313" key="3">
    <source>
        <dbReference type="Proteomes" id="UP000838756"/>
    </source>
</evidence>
<keyword evidence="3" id="KW-1185">Reference proteome</keyword>
<reference evidence="2" key="1">
    <citation type="submission" date="2022-03" db="EMBL/GenBank/DDBJ databases">
        <authorList>
            <person name="Lindestad O."/>
        </authorList>
    </citation>
    <scope>NUCLEOTIDE SEQUENCE</scope>
</reference>
<dbReference type="PANTHER" id="PTHR19143:SF426">
    <property type="entry name" value="RE19569P"/>
    <property type="match status" value="1"/>
</dbReference>
<feature type="non-terminal residue" evidence="2">
    <location>
        <position position="1"/>
    </location>
</feature>
<dbReference type="AlphaFoldDB" id="A0A8S4QKU1"/>
<name>A0A8S4QKU1_9NEOP</name>
<organism evidence="2 3">
    <name type="scientific">Pararge aegeria aegeria</name>
    <dbReference type="NCBI Taxonomy" id="348720"/>
    <lineage>
        <taxon>Eukaryota</taxon>
        <taxon>Metazoa</taxon>
        <taxon>Ecdysozoa</taxon>
        <taxon>Arthropoda</taxon>
        <taxon>Hexapoda</taxon>
        <taxon>Insecta</taxon>
        <taxon>Pterygota</taxon>
        <taxon>Neoptera</taxon>
        <taxon>Endopterygota</taxon>
        <taxon>Lepidoptera</taxon>
        <taxon>Glossata</taxon>
        <taxon>Ditrysia</taxon>
        <taxon>Papilionoidea</taxon>
        <taxon>Nymphalidae</taxon>
        <taxon>Satyrinae</taxon>
        <taxon>Satyrini</taxon>
        <taxon>Parargina</taxon>
        <taxon>Pararge</taxon>
    </lineage>
</organism>
<dbReference type="Proteomes" id="UP000838756">
    <property type="component" value="Unassembled WGS sequence"/>
</dbReference>
<gene>
    <name evidence="2" type="primary">jg13499</name>
    <name evidence="2" type="ORF">PAEG_LOCUS2911</name>
</gene>
<accession>A0A8S4QKU1</accession>
<dbReference type="InterPro" id="IPR002181">
    <property type="entry name" value="Fibrinogen_a/b/g_C_dom"/>
</dbReference>
<dbReference type="InterPro" id="IPR050373">
    <property type="entry name" value="Fibrinogen_C-term_domain"/>
</dbReference>
<dbReference type="InterPro" id="IPR014716">
    <property type="entry name" value="Fibrinogen_a/b/g_C_1"/>
</dbReference>
<evidence type="ECO:0000259" key="1">
    <source>
        <dbReference type="PROSITE" id="PS51406"/>
    </source>
</evidence>
<dbReference type="SUPFAM" id="SSF56496">
    <property type="entry name" value="Fibrinogen C-terminal domain-like"/>
    <property type="match status" value="1"/>
</dbReference>
<dbReference type="GO" id="GO:0005615">
    <property type="term" value="C:extracellular space"/>
    <property type="evidence" value="ECO:0007669"/>
    <property type="project" value="TreeGrafter"/>
</dbReference>
<protein>
    <submittedName>
        <fullName evidence="2">Jg13499 protein</fullName>
    </submittedName>
</protein>
<feature type="domain" description="Fibrinogen C-terminal" evidence="1">
    <location>
        <begin position="1"/>
        <end position="63"/>
    </location>
</feature>
<dbReference type="InterPro" id="IPR036056">
    <property type="entry name" value="Fibrinogen-like_C"/>
</dbReference>
<dbReference type="Gene3D" id="3.90.215.10">
    <property type="entry name" value="Gamma Fibrinogen, chain A, domain 1"/>
    <property type="match status" value="1"/>
</dbReference>
<dbReference type="OrthoDB" id="7735550at2759"/>
<sequence length="63" mass="7577">VIHRRDDYGIPAENFNRDWGDYKNGFGDPSKEFWLGNENIYMLTNNDDYMLRVELEDFDGNKR</sequence>
<dbReference type="EMBL" id="CAKXAJ010009103">
    <property type="protein sequence ID" value="CAH2211065.1"/>
    <property type="molecule type" value="Genomic_DNA"/>
</dbReference>
<proteinExistence type="predicted"/>